<evidence type="ECO:0000313" key="3">
    <source>
        <dbReference type="Proteomes" id="UP001206128"/>
    </source>
</evidence>
<dbReference type="AlphaFoldDB" id="A0AAE3KEL5"/>
<feature type="transmembrane region" description="Helical" evidence="1">
    <location>
        <begin position="88"/>
        <end position="110"/>
    </location>
</feature>
<keyword evidence="1" id="KW-0812">Transmembrane</keyword>
<feature type="transmembrane region" description="Helical" evidence="1">
    <location>
        <begin position="45"/>
        <end position="67"/>
    </location>
</feature>
<organism evidence="2 3">
    <name type="scientific">Goodfellowiella coeruleoviolacea</name>
    <dbReference type="NCBI Taxonomy" id="334858"/>
    <lineage>
        <taxon>Bacteria</taxon>
        <taxon>Bacillati</taxon>
        <taxon>Actinomycetota</taxon>
        <taxon>Actinomycetes</taxon>
        <taxon>Pseudonocardiales</taxon>
        <taxon>Pseudonocardiaceae</taxon>
        <taxon>Goodfellowiella</taxon>
    </lineage>
</organism>
<proteinExistence type="predicted"/>
<reference evidence="2" key="1">
    <citation type="submission" date="2022-06" db="EMBL/GenBank/DDBJ databases">
        <title>Genomic Encyclopedia of Archaeal and Bacterial Type Strains, Phase II (KMG-II): from individual species to whole genera.</title>
        <authorList>
            <person name="Goeker M."/>
        </authorList>
    </citation>
    <scope>NUCLEOTIDE SEQUENCE</scope>
    <source>
        <strain evidence="2">DSM 43935</strain>
    </source>
</reference>
<dbReference type="Proteomes" id="UP001206128">
    <property type="component" value="Unassembled WGS sequence"/>
</dbReference>
<comment type="caution">
    <text evidence="2">The sequence shown here is derived from an EMBL/GenBank/DDBJ whole genome shotgun (WGS) entry which is preliminary data.</text>
</comment>
<keyword evidence="1" id="KW-1133">Transmembrane helix</keyword>
<keyword evidence="1" id="KW-0472">Membrane</keyword>
<evidence type="ECO:0000313" key="2">
    <source>
        <dbReference type="EMBL" id="MCP2165456.1"/>
    </source>
</evidence>
<protein>
    <recommendedName>
        <fullName evidence="4">Transmembrane protein</fullName>
    </recommendedName>
</protein>
<gene>
    <name evidence="2" type="ORF">LX83_002314</name>
</gene>
<feature type="transmembrane region" description="Helical" evidence="1">
    <location>
        <begin position="20"/>
        <end position="39"/>
    </location>
</feature>
<accession>A0AAE3KEL5</accession>
<name>A0AAE3KEL5_9PSEU</name>
<dbReference type="RefSeq" id="WP_253770297.1">
    <property type="nucleotide sequence ID" value="NZ_JAMTCK010000005.1"/>
</dbReference>
<dbReference type="EMBL" id="JAMTCK010000005">
    <property type="protein sequence ID" value="MCP2165456.1"/>
    <property type="molecule type" value="Genomic_DNA"/>
</dbReference>
<sequence length="112" mass="11542">MLAPPNVLTGSRRRRITYGFVLAGGFGLVGLPLFALSVWPTVDHSAIGVNLLLMGLGVCLTSLGYAFGRIAVAACTEDGAKPVSAPTIRPYLVAGVALVIAVLALVFTLMTA</sequence>
<keyword evidence="3" id="KW-1185">Reference proteome</keyword>
<evidence type="ECO:0008006" key="4">
    <source>
        <dbReference type="Google" id="ProtNLM"/>
    </source>
</evidence>
<evidence type="ECO:0000256" key="1">
    <source>
        <dbReference type="SAM" id="Phobius"/>
    </source>
</evidence>